<feature type="region of interest" description="Disordered" evidence="1">
    <location>
        <begin position="1"/>
        <end position="43"/>
    </location>
</feature>
<dbReference type="EMBL" id="JAVHJO010000009">
    <property type="protein sequence ID" value="KAK6537187.1"/>
    <property type="molecule type" value="Genomic_DNA"/>
</dbReference>
<keyword evidence="3" id="KW-1185">Reference proteome</keyword>
<feature type="compositionally biased region" description="Polar residues" evidence="1">
    <location>
        <begin position="1"/>
        <end position="23"/>
    </location>
</feature>
<accession>A0AAV9X806</accession>
<reference evidence="2 3" key="1">
    <citation type="submission" date="2019-10" db="EMBL/GenBank/DDBJ databases">
        <authorList>
            <person name="Palmer J.M."/>
        </authorList>
    </citation>
    <scope>NUCLEOTIDE SEQUENCE [LARGE SCALE GENOMIC DNA]</scope>
    <source>
        <strain evidence="2 3">TWF694</strain>
    </source>
</reference>
<feature type="region of interest" description="Disordered" evidence="1">
    <location>
        <begin position="324"/>
        <end position="369"/>
    </location>
</feature>
<dbReference type="AlphaFoldDB" id="A0AAV9X806"/>
<feature type="compositionally biased region" description="Acidic residues" evidence="1">
    <location>
        <begin position="326"/>
        <end position="362"/>
    </location>
</feature>
<evidence type="ECO:0000256" key="1">
    <source>
        <dbReference type="SAM" id="MobiDB-lite"/>
    </source>
</evidence>
<gene>
    <name evidence="2" type="ORF">TWF694_011384</name>
</gene>
<sequence length="520" mass="56327">MPQSGVSNDGTSYVENAPRSNPTARWGLRGESGGSTFSRNEKSRVLHGGNKGLVSLLIDKTLSVASLGSVAISTSNPTQSPLSTPNVLPRPDAAGSVGNPQTYLSNSNFIGQTSSALGSSSASAPASTTPSSLPVDVRLPSGKVLFRRLDSQISPLYHQRSRDVIEFLYRSLSKEKFIKQVHNLIQPISFELRMVGKTERKAAPAIIVSCIKQLISKAKRFLNQRHIRIQYQPEGPTVHPHFGMEFVEKPLLFGLENVVAYILKNPSVFDATGKARSPSLCGLPVLFERDGETRVATLGGLVAARTGNRVSVYGMTVGHLIPSSEEISENLDETDSDSWDEKEIDDDQSDSESEGEPEEETGEIGYTNAGLRKSATELVDMSYFEAEKFGSPEAMKSLSADGKWLKIGSAFKHPHDPLGKTPILDWGLISGFENQLPFDSPISPTDINIYGKKRLWSSPERDSSITTRKAIMLSGLNEPLAGTLKLGTSLIALQFGAPLVQTYTFLSAGQRKLNVGDYGA</sequence>
<protein>
    <submittedName>
        <fullName evidence="2">Uncharacterized protein</fullName>
    </submittedName>
</protein>
<evidence type="ECO:0000313" key="3">
    <source>
        <dbReference type="Proteomes" id="UP001365542"/>
    </source>
</evidence>
<feature type="region of interest" description="Disordered" evidence="1">
    <location>
        <begin position="73"/>
        <end position="100"/>
    </location>
</feature>
<organism evidence="2 3">
    <name type="scientific">Orbilia ellipsospora</name>
    <dbReference type="NCBI Taxonomy" id="2528407"/>
    <lineage>
        <taxon>Eukaryota</taxon>
        <taxon>Fungi</taxon>
        <taxon>Dikarya</taxon>
        <taxon>Ascomycota</taxon>
        <taxon>Pezizomycotina</taxon>
        <taxon>Orbiliomycetes</taxon>
        <taxon>Orbiliales</taxon>
        <taxon>Orbiliaceae</taxon>
        <taxon>Orbilia</taxon>
    </lineage>
</organism>
<proteinExistence type="predicted"/>
<dbReference type="Proteomes" id="UP001365542">
    <property type="component" value="Unassembled WGS sequence"/>
</dbReference>
<evidence type="ECO:0000313" key="2">
    <source>
        <dbReference type="EMBL" id="KAK6537187.1"/>
    </source>
</evidence>
<name>A0AAV9X806_9PEZI</name>
<comment type="caution">
    <text evidence="2">The sequence shown here is derived from an EMBL/GenBank/DDBJ whole genome shotgun (WGS) entry which is preliminary data.</text>
</comment>
<feature type="compositionally biased region" description="Polar residues" evidence="1">
    <location>
        <begin position="73"/>
        <end position="86"/>
    </location>
</feature>